<dbReference type="GeneID" id="3879689"/>
<dbReference type="CDD" id="cd00078">
    <property type="entry name" value="HECTc"/>
    <property type="match status" value="1"/>
</dbReference>
<feature type="compositionally biased region" description="Low complexity" evidence="6">
    <location>
        <begin position="52"/>
        <end position="88"/>
    </location>
</feature>
<sequence>MAIYTPQARSTREGTMNINDTSTPPSMAVSTTSPFWPLGPFPNRVDSHANSHPLPHQLQHPPQDPLQHPQAPFSQGSSQRQQQQQHPQWHPHPFPQSHRAFGPPPSAGSIITTNNLNRKYSNGNNNNLNGNSPGSGNLSSNVSVNRPPTANVQVRRRPHAATTAGRFRSATRVPDLPVLNNLRITSNTGNTNVDDSSSSDEGFSSPAARPQRPEHRRSMSHPFPSLFSSKKKKAYQMYAGDSGSETVDDAGYAPKLGTSRPSTQHSRNHRNVPSTGSKDYSTGNCMTCGCLVRWPKELSVFKCTICLTVNDLQPSSSGQGQGQGPRRDASRNSPPAAEERVFSHACLERPISLGHTKSLATQCLRSYLSSALRSKSGRQADVQPDSYFTLAKVPSQDQQESSLSSPSDPGRVPAATSRAVGVSPQPQRDGLTVPNTDLDPQQRSNRTPRSYSSSYPEKRPAIPDLVLQAPGPQASPQIANPEIDSRRIFKRLEDYIISCLTSYQCLNTSFSTTRPSHQPRPSGEPERRRRPTQSQPQPRPQPPPIPQPEARKNSVTTEQPFVELDAKMLLLGDFAENGLWWTGGHEEKVPGRSSSNRSDPGASAVSPRSPRIDWAEVEDWYTAVLDAVRSWPKFYDELVSEDSSLAVPPEALKEIEAQLLVGQDHVHRSLLRASETIMKRPGRLMTAPHELRFILILAANPLLHANYKPYTGEFRHMDSFWSTQGGPSSGRHSGIIKRIVGLLSNTPNECHNHLVNWFARYPEPLFIKTKDLISSFLAFRLNRQNEKKYDARVDITAGLIPSLNAGRSAASLHAALGSSQASGKKQKEKKKIYNEDWQIKASAQVLALIFAANNTGHSRRSLANLTDGPVASTRDRVQMRGQILATSDFYTTLLDDSDLVADFETWESKKGKFAFCQFPFLLSIGAKIQILEYDAKRQMEDKARDAFFNSILTHRVIQQHLVLDVRRDCLVDDSLKAVSEVIGSGGEDIKKGLKINFKGEEGIDAGGLRKEWFLLLVREVFNPDHGMFVYDEDSQYCYFNPASLEPSEQYFLVGVVFGLAIYNSTILDVALPPFAFRKLLMAAPPPTLATSQPRQPMTYSLDDLAEYRPRLASGLRQLLEYDGDVESTFCLDFVVDIERYGSTERVSLCPNGERRPVTNANRREYVDLYVRYLLDTAVTRQFEPFKRGFYTVCGGNALSLFRPEEIELLVRGSDESLDISALKSAATYDNWSTKNPVETEPTVGWFWELFEEASPADQRKLLLFITGSDRIPAGGAAALSIRIACLGEDCGRYPTARTCFNSLALWKYGSRERLKEVLWTAVLESEGFGLK</sequence>
<dbReference type="KEGG" id="ncr:NCU06756"/>
<dbReference type="SUPFAM" id="SSF56204">
    <property type="entry name" value="Hect, E3 ligase catalytic domain"/>
    <property type="match status" value="1"/>
</dbReference>
<feature type="compositionally biased region" description="Low complexity" evidence="6">
    <location>
        <begin position="114"/>
        <end position="145"/>
    </location>
</feature>
<feature type="region of interest" description="Disordered" evidence="6">
    <location>
        <begin position="393"/>
        <end position="459"/>
    </location>
</feature>
<feature type="compositionally biased region" description="Low complexity" evidence="6">
    <location>
        <begin position="194"/>
        <end position="205"/>
    </location>
</feature>
<name>V5IPD6_NEUCR</name>
<evidence type="ECO:0000313" key="8">
    <source>
        <dbReference type="EMBL" id="ESA43585.1"/>
    </source>
</evidence>
<dbReference type="GO" id="GO:0061630">
    <property type="term" value="F:ubiquitin protein ligase activity"/>
    <property type="evidence" value="ECO:0000318"/>
    <property type="project" value="GO_Central"/>
</dbReference>
<dbReference type="Proteomes" id="UP000001805">
    <property type="component" value="Chromosome 6, Linkage Group II"/>
</dbReference>
<protein>
    <recommendedName>
        <fullName evidence="2">HECT-type E3 ubiquitin transferase</fullName>
        <ecNumber evidence="2">2.3.2.26</ecNumber>
    </recommendedName>
</protein>
<dbReference type="InterPro" id="IPR000569">
    <property type="entry name" value="HECT_dom"/>
</dbReference>
<keyword evidence="8" id="KW-0436">Ligase</keyword>
<feature type="compositionally biased region" description="Polar residues" evidence="6">
    <location>
        <begin position="395"/>
        <end position="407"/>
    </location>
</feature>
<dbReference type="Gene3D" id="3.30.2160.10">
    <property type="entry name" value="Hect, E3 ligase catalytic domain"/>
    <property type="match status" value="1"/>
</dbReference>
<feature type="region of interest" description="Disordered" evidence="6">
    <location>
        <begin position="585"/>
        <end position="609"/>
    </location>
</feature>
<feature type="region of interest" description="Disordered" evidence="6">
    <location>
        <begin position="509"/>
        <end position="555"/>
    </location>
</feature>
<dbReference type="SMR" id="V5IPD6"/>
<dbReference type="PANTHER" id="PTHR45700">
    <property type="entry name" value="UBIQUITIN-PROTEIN LIGASE E3C"/>
    <property type="match status" value="1"/>
</dbReference>
<evidence type="ECO:0000259" key="7">
    <source>
        <dbReference type="PROSITE" id="PS50237"/>
    </source>
</evidence>
<feature type="compositionally biased region" description="Pro residues" evidence="6">
    <location>
        <begin position="537"/>
        <end position="547"/>
    </location>
</feature>
<feature type="region of interest" description="Disordered" evidence="6">
    <location>
        <begin position="314"/>
        <end position="341"/>
    </location>
</feature>
<evidence type="ECO:0000256" key="5">
    <source>
        <dbReference type="PROSITE-ProRule" id="PRU00104"/>
    </source>
</evidence>
<keyword evidence="3" id="KW-0808">Transferase</keyword>
<comment type="catalytic activity">
    <reaction evidence="1">
        <text>S-ubiquitinyl-[E2 ubiquitin-conjugating enzyme]-L-cysteine + [acceptor protein]-L-lysine = [E2 ubiquitin-conjugating enzyme]-L-cysteine + N(6)-ubiquitinyl-[acceptor protein]-L-lysine.</text>
        <dbReference type="EC" id="2.3.2.26"/>
    </reaction>
</comment>
<feature type="compositionally biased region" description="Polar residues" evidence="6">
    <location>
        <begin position="259"/>
        <end position="279"/>
    </location>
</feature>
<feature type="compositionally biased region" description="Polar residues" evidence="6">
    <location>
        <begin position="182"/>
        <end position="193"/>
    </location>
</feature>
<evidence type="ECO:0000256" key="2">
    <source>
        <dbReference type="ARBA" id="ARBA00012485"/>
    </source>
</evidence>
<dbReference type="STRING" id="367110.V5IPD6"/>
<dbReference type="RefSeq" id="XP_011393585.1">
    <property type="nucleotide sequence ID" value="XM_011395283.1"/>
</dbReference>
<dbReference type="InterPro" id="IPR044611">
    <property type="entry name" value="E3A/B/C-like"/>
</dbReference>
<keyword evidence="9" id="KW-1185">Reference proteome</keyword>
<dbReference type="SMART" id="SM00119">
    <property type="entry name" value="HECTc"/>
    <property type="match status" value="1"/>
</dbReference>
<feature type="compositionally biased region" description="Polar residues" evidence="6">
    <location>
        <begin position="433"/>
        <end position="455"/>
    </location>
</feature>
<keyword evidence="4 5" id="KW-0833">Ubl conjugation pathway</keyword>
<evidence type="ECO:0000256" key="4">
    <source>
        <dbReference type="ARBA" id="ARBA00022786"/>
    </source>
</evidence>
<dbReference type="PROSITE" id="PS50237">
    <property type="entry name" value="HECT"/>
    <property type="match status" value="1"/>
</dbReference>
<reference evidence="8 9" key="1">
    <citation type="journal article" date="2003" name="Nature">
        <title>The genome sequence of the filamentous fungus Neurospora crassa.</title>
        <authorList>
            <person name="Galagan J.E."/>
            <person name="Calvo S.E."/>
            <person name="Borkovich K.A."/>
            <person name="Selker E.U."/>
            <person name="Read N.D."/>
            <person name="Jaffe D."/>
            <person name="FitzHugh W."/>
            <person name="Ma L.J."/>
            <person name="Smirnov S."/>
            <person name="Purcell S."/>
            <person name="Rehman B."/>
            <person name="Elkins T."/>
            <person name="Engels R."/>
            <person name="Wang S."/>
            <person name="Nielsen C.B."/>
            <person name="Butler J."/>
            <person name="Endrizzi M."/>
            <person name="Qui D."/>
            <person name="Ianakiev P."/>
            <person name="Bell-Pedersen D."/>
            <person name="Nelson M.A."/>
            <person name="Werner-Washburne M."/>
            <person name="Selitrennikoff C.P."/>
            <person name="Kinsey J.A."/>
            <person name="Braun E.L."/>
            <person name="Zelter A."/>
            <person name="Schulte U."/>
            <person name="Kothe G.O."/>
            <person name="Jedd G."/>
            <person name="Mewes W."/>
            <person name="Staben C."/>
            <person name="Marcotte E."/>
            <person name="Greenberg D."/>
            <person name="Roy A."/>
            <person name="Foley K."/>
            <person name="Naylor J."/>
            <person name="Stange-Thomann N."/>
            <person name="Barrett R."/>
            <person name="Gnerre S."/>
            <person name="Kamal M."/>
            <person name="Kamvysselis M."/>
            <person name="Mauceli E."/>
            <person name="Bielke C."/>
            <person name="Rudd S."/>
            <person name="Frishman D."/>
            <person name="Krystofova S."/>
            <person name="Rasmussen C."/>
            <person name="Metzenberg R.L."/>
            <person name="Perkins D.D."/>
            <person name="Kroken S."/>
            <person name="Cogoni C."/>
            <person name="Macino G."/>
            <person name="Catcheside D."/>
            <person name="Li W."/>
            <person name="Pratt R.J."/>
            <person name="Osmani S.A."/>
            <person name="DeSouza C.P."/>
            <person name="Glass L."/>
            <person name="Orbach M.J."/>
            <person name="Berglund J.A."/>
            <person name="Voelker R."/>
            <person name="Yarden O."/>
            <person name="Plamann M."/>
            <person name="Seiler S."/>
            <person name="Dunlap J."/>
            <person name="Radford A."/>
            <person name="Aramayo R."/>
            <person name="Natvig D.O."/>
            <person name="Alex L.A."/>
            <person name="Mannhaupt G."/>
            <person name="Ebbole D.J."/>
            <person name="Freitag M."/>
            <person name="Paulsen I."/>
            <person name="Sachs M.S."/>
            <person name="Lander E.S."/>
            <person name="Nusbaum C."/>
            <person name="Birren B."/>
        </authorList>
    </citation>
    <scope>NUCLEOTIDE SEQUENCE [LARGE SCALE GENOMIC DNA]</scope>
    <source>
        <strain evidence="9">ATCC 24698 / 74-OR23-1A / CBS 708.71 / DSM 1257 / FGSC 987</strain>
    </source>
</reference>
<dbReference type="GO" id="GO:0016874">
    <property type="term" value="F:ligase activity"/>
    <property type="evidence" value="ECO:0007669"/>
    <property type="project" value="UniProtKB-KW"/>
</dbReference>
<dbReference type="InParanoid" id="V5IPD6"/>
<dbReference type="InterPro" id="IPR035983">
    <property type="entry name" value="Hect_E3_ubiquitin_ligase"/>
</dbReference>
<feature type="domain" description="HECT" evidence="7">
    <location>
        <begin position="985"/>
        <end position="1331"/>
    </location>
</feature>
<dbReference type="EC" id="2.3.2.26" evidence="2"/>
<gene>
    <name evidence="8" type="ORF">NCU06756</name>
</gene>
<feature type="region of interest" description="Disordered" evidence="6">
    <location>
        <begin position="1"/>
        <end position="279"/>
    </location>
</feature>
<feature type="compositionally biased region" description="Polar residues" evidence="6">
    <location>
        <begin position="7"/>
        <end position="34"/>
    </location>
</feature>
<dbReference type="FunFam" id="3.30.2160.10:FF:000004">
    <property type="entry name" value="probable E3 ubiquitin-protein ligase HERC4 isoform X1"/>
    <property type="match status" value="1"/>
</dbReference>
<accession>V5IPD6</accession>
<dbReference type="OrthoDB" id="8068875at2759"/>
<dbReference type="GO" id="GO:0000209">
    <property type="term" value="P:protein polyubiquitination"/>
    <property type="evidence" value="ECO:0007669"/>
    <property type="project" value="InterPro"/>
</dbReference>
<proteinExistence type="predicted"/>
<dbReference type="Gene3D" id="3.30.2410.10">
    <property type="entry name" value="Hect, E3 ligase catalytic domain"/>
    <property type="match status" value="1"/>
</dbReference>
<dbReference type="Pfam" id="PF00632">
    <property type="entry name" value="HECT"/>
    <property type="match status" value="1"/>
</dbReference>
<feature type="active site" description="Glycyl thioester intermediate" evidence="5">
    <location>
        <position position="1299"/>
    </location>
</feature>
<evidence type="ECO:0000313" key="9">
    <source>
        <dbReference type="Proteomes" id="UP000001805"/>
    </source>
</evidence>
<dbReference type="PANTHER" id="PTHR45700:SF8">
    <property type="entry name" value="HECT-TYPE E3 UBIQUITIN TRANSFERASE"/>
    <property type="match status" value="1"/>
</dbReference>
<organism evidence="8 9">
    <name type="scientific">Neurospora crassa (strain ATCC 24698 / 74-OR23-1A / CBS 708.71 / DSM 1257 / FGSC 987)</name>
    <dbReference type="NCBI Taxonomy" id="367110"/>
    <lineage>
        <taxon>Eukaryota</taxon>
        <taxon>Fungi</taxon>
        <taxon>Dikarya</taxon>
        <taxon>Ascomycota</taxon>
        <taxon>Pezizomycotina</taxon>
        <taxon>Sordariomycetes</taxon>
        <taxon>Sordariomycetidae</taxon>
        <taxon>Sordariales</taxon>
        <taxon>Sordariaceae</taxon>
        <taxon>Neurospora</taxon>
    </lineage>
</organism>
<evidence type="ECO:0000256" key="6">
    <source>
        <dbReference type="SAM" id="MobiDB-lite"/>
    </source>
</evidence>
<dbReference type="EMBL" id="CM002237">
    <property type="protein sequence ID" value="ESA43585.1"/>
    <property type="molecule type" value="Genomic_DNA"/>
</dbReference>
<evidence type="ECO:0000256" key="3">
    <source>
        <dbReference type="ARBA" id="ARBA00022679"/>
    </source>
</evidence>
<evidence type="ECO:0000256" key="1">
    <source>
        <dbReference type="ARBA" id="ARBA00000885"/>
    </source>
</evidence>
<dbReference type="VEuPathDB" id="FungiDB:NCU06756"/>
<dbReference type="Gene3D" id="3.90.1750.10">
    <property type="entry name" value="Hect, E3 ligase catalytic domains"/>
    <property type="match status" value="1"/>
</dbReference>